<evidence type="ECO:0000313" key="10">
    <source>
        <dbReference type="Proteomes" id="UP000198131"/>
    </source>
</evidence>
<gene>
    <name evidence="9" type="ORF">SAMN06265337_2269</name>
</gene>
<dbReference type="InterPro" id="IPR014729">
    <property type="entry name" value="Rossmann-like_a/b/a_fold"/>
</dbReference>
<name>A0A212TQQ1_9BACT</name>
<dbReference type="GO" id="GO:0006424">
    <property type="term" value="P:glutamyl-tRNA aminoacylation"/>
    <property type="evidence" value="ECO:0007669"/>
    <property type="project" value="TreeGrafter"/>
</dbReference>
<comment type="similarity">
    <text evidence="7">Belongs to the class-I aminoacyl-tRNA synthetase family.</text>
</comment>
<evidence type="ECO:0000256" key="3">
    <source>
        <dbReference type="ARBA" id="ARBA00022741"/>
    </source>
</evidence>
<keyword evidence="3 7" id="KW-0547">Nucleotide-binding</keyword>
<dbReference type="PANTHER" id="PTHR43311">
    <property type="entry name" value="GLUTAMATE--TRNA LIGASE"/>
    <property type="match status" value="1"/>
</dbReference>
<dbReference type="PROSITE" id="PS00178">
    <property type="entry name" value="AA_TRNA_LIGASE_I"/>
    <property type="match status" value="1"/>
</dbReference>
<dbReference type="GO" id="GO:0005829">
    <property type="term" value="C:cytosol"/>
    <property type="evidence" value="ECO:0007669"/>
    <property type="project" value="TreeGrafter"/>
</dbReference>
<proteinExistence type="inferred from homology"/>
<keyword evidence="5 7" id="KW-0067">ATP-binding</keyword>
<keyword evidence="2" id="KW-0479">Metal-binding</keyword>
<dbReference type="Pfam" id="PF00749">
    <property type="entry name" value="tRNA-synt_1c"/>
    <property type="match status" value="1"/>
</dbReference>
<evidence type="ECO:0000256" key="1">
    <source>
        <dbReference type="ARBA" id="ARBA00022598"/>
    </source>
</evidence>
<keyword evidence="10" id="KW-1185">Reference proteome</keyword>
<reference evidence="10" key="1">
    <citation type="submission" date="2017-06" db="EMBL/GenBank/DDBJ databases">
        <authorList>
            <person name="Varghese N."/>
            <person name="Submissions S."/>
        </authorList>
    </citation>
    <scope>NUCLEOTIDE SEQUENCE [LARGE SCALE GENOMIC DNA]</scope>
    <source>
        <strain evidence="10">DSM 11116</strain>
    </source>
</reference>
<evidence type="ECO:0000256" key="7">
    <source>
        <dbReference type="RuleBase" id="RU363037"/>
    </source>
</evidence>
<keyword evidence="1 7" id="KW-0436">Ligase</keyword>
<dbReference type="EMBL" id="FYEW01000001">
    <property type="protein sequence ID" value="SNC68347.1"/>
    <property type="molecule type" value="Genomic_DNA"/>
</dbReference>
<dbReference type="SUPFAM" id="SSF52374">
    <property type="entry name" value="Nucleotidylyl transferase"/>
    <property type="match status" value="1"/>
</dbReference>
<evidence type="ECO:0000256" key="4">
    <source>
        <dbReference type="ARBA" id="ARBA00022833"/>
    </source>
</evidence>
<feature type="domain" description="Glutamyl/glutaminyl-tRNA synthetase class Ib catalytic" evidence="8">
    <location>
        <begin position="39"/>
        <end position="326"/>
    </location>
</feature>
<sequence>MACCRSRREVAWRRWLGRIAPEGCILPADWPMEFPASPVVSRLAPTPSGFLHLGNAVNFTLTWLLVRRAEGQLHLRIDDLDRARFRPAYLENIFRTLEWLGLDYDHGPNGPDDFERHYSQRYFLGHYKAALQVAQATYPGLFYACRCSRTELARLALLDGRYPGTCRPVQLPIDATDVAWRAHVPEAAQISFPDLGQGPMVVPLGQSLGDFVVRKKDGVAAYQVASVLDDVRLGTTLIVRGLDLLPSTAAQLWLGQYLPKAEGFQKTQFLHHGLLADEHGQKLSKSTQAGHQRGILAEASGPQMVYAAVARLLGLSSEAGESLAKLQAEVQRLA</sequence>
<accession>A0A212TQQ1</accession>
<dbReference type="PANTHER" id="PTHR43311:SF1">
    <property type="entry name" value="GLUTAMYL-Q TRNA(ASP) SYNTHETASE"/>
    <property type="match status" value="1"/>
</dbReference>
<evidence type="ECO:0000313" key="9">
    <source>
        <dbReference type="EMBL" id="SNC68347.1"/>
    </source>
</evidence>
<dbReference type="InterPro" id="IPR020058">
    <property type="entry name" value="Glu/Gln-tRNA-synth_Ib_cat-dom"/>
</dbReference>
<dbReference type="InterPro" id="IPR000924">
    <property type="entry name" value="Glu/Gln-tRNA-synth"/>
</dbReference>
<keyword evidence="7" id="KW-0648">Protein biosynthesis</keyword>
<keyword evidence="6 7" id="KW-0030">Aminoacyl-tRNA synthetase</keyword>
<evidence type="ECO:0000256" key="5">
    <source>
        <dbReference type="ARBA" id="ARBA00022840"/>
    </source>
</evidence>
<evidence type="ECO:0000256" key="2">
    <source>
        <dbReference type="ARBA" id="ARBA00022723"/>
    </source>
</evidence>
<dbReference type="InterPro" id="IPR001412">
    <property type="entry name" value="aa-tRNA-synth_I_CS"/>
</dbReference>
<evidence type="ECO:0000256" key="6">
    <source>
        <dbReference type="ARBA" id="ARBA00023146"/>
    </source>
</evidence>
<dbReference type="Gene3D" id="3.40.50.620">
    <property type="entry name" value="HUPs"/>
    <property type="match status" value="1"/>
</dbReference>
<organism evidence="9 10">
    <name type="scientific">Hymenobacter gelipurpurascens</name>
    <dbReference type="NCBI Taxonomy" id="89968"/>
    <lineage>
        <taxon>Bacteria</taxon>
        <taxon>Pseudomonadati</taxon>
        <taxon>Bacteroidota</taxon>
        <taxon>Cytophagia</taxon>
        <taxon>Cytophagales</taxon>
        <taxon>Hymenobacteraceae</taxon>
        <taxon>Hymenobacter</taxon>
    </lineage>
</organism>
<dbReference type="Proteomes" id="UP000198131">
    <property type="component" value="Unassembled WGS sequence"/>
</dbReference>
<keyword evidence="4" id="KW-0862">Zinc</keyword>
<dbReference type="GO" id="GO:0004818">
    <property type="term" value="F:glutamate-tRNA ligase activity"/>
    <property type="evidence" value="ECO:0007669"/>
    <property type="project" value="TreeGrafter"/>
</dbReference>
<dbReference type="PRINTS" id="PR00987">
    <property type="entry name" value="TRNASYNTHGLU"/>
</dbReference>
<dbReference type="InterPro" id="IPR049940">
    <property type="entry name" value="GluQ/Sye"/>
</dbReference>
<dbReference type="GO" id="GO:0005524">
    <property type="term" value="F:ATP binding"/>
    <property type="evidence" value="ECO:0007669"/>
    <property type="project" value="UniProtKB-KW"/>
</dbReference>
<protein>
    <submittedName>
        <fullName evidence="9">Glutamyl-tRNA synthetase</fullName>
    </submittedName>
</protein>
<dbReference type="AlphaFoldDB" id="A0A212TQQ1"/>
<evidence type="ECO:0000259" key="8">
    <source>
        <dbReference type="Pfam" id="PF00749"/>
    </source>
</evidence>